<dbReference type="Pfam" id="PF13715">
    <property type="entry name" value="CarbopepD_reg_2"/>
    <property type="match status" value="1"/>
</dbReference>
<accession>A0A2W7QRP0</accession>
<proteinExistence type="predicted"/>
<feature type="domain" description="Outer membrane protein beta-barrel" evidence="2">
    <location>
        <begin position="427"/>
        <end position="896"/>
    </location>
</feature>
<feature type="signal peptide" evidence="1">
    <location>
        <begin position="1"/>
        <end position="21"/>
    </location>
</feature>
<dbReference type="Pfam" id="PF14905">
    <property type="entry name" value="OMP_b-brl_3"/>
    <property type="match status" value="1"/>
</dbReference>
<dbReference type="EMBL" id="QKZT01000010">
    <property type="protein sequence ID" value="PZX50994.1"/>
    <property type="molecule type" value="Genomic_DNA"/>
</dbReference>
<reference evidence="3 4" key="1">
    <citation type="submission" date="2018-06" db="EMBL/GenBank/DDBJ databases">
        <title>Genomic Encyclopedia of Archaeal and Bacterial Type Strains, Phase II (KMG-II): from individual species to whole genera.</title>
        <authorList>
            <person name="Goeker M."/>
        </authorList>
    </citation>
    <scope>NUCLEOTIDE SEQUENCE [LARGE SCALE GENOMIC DNA]</scope>
    <source>
        <strain evidence="3 4">DSM 19830</strain>
    </source>
</reference>
<dbReference type="AlphaFoldDB" id="A0A2W7QRP0"/>
<dbReference type="InterPro" id="IPR008969">
    <property type="entry name" value="CarboxyPept-like_regulatory"/>
</dbReference>
<dbReference type="RefSeq" id="WP_111319919.1">
    <property type="nucleotide sequence ID" value="NZ_QKZT01000010.1"/>
</dbReference>
<dbReference type="InterPro" id="IPR041700">
    <property type="entry name" value="OMP_b-brl_3"/>
</dbReference>
<feature type="chain" id="PRO_5016088061" evidence="1">
    <location>
        <begin position="22"/>
        <end position="912"/>
    </location>
</feature>
<evidence type="ECO:0000313" key="4">
    <source>
        <dbReference type="Proteomes" id="UP000248882"/>
    </source>
</evidence>
<name>A0A2W7QRP0_9BACT</name>
<dbReference type="SUPFAM" id="SSF49464">
    <property type="entry name" value="Carboxypeptidase regulatory domain-like"/>
    <property type="match status" value="1"/>
</dbReference>
<keyword evidence="3" id="KW-0121">Carboxypeptidase</keyword>
<dbReference type="Proteomes" id="UP000248882">
    <property type="component" value="Unassembled WGS sequence"/>
</dbReference>
<keyword evidence="3" id="KW-0378">Hydrolase</keyword>
<evidence type="ECO:0000313" key="3">
    <source>
        <dbReference type="EMBL" id="PZX50994.1"/>
    </source>
</evidence>
<evidence type="ECO:0000259" key="2">
    <source>
        <dbReference type="Pfam" id="PF14905"/>
    </source>
</evidence>
<protein>
    <submittedName>
        <fullName evidence="3">Carboxypeptidase-like protein</fullName>
    </submittedName>
</protein>
<sequence length="912" mass="103159">MKPLRYLLFQFAFLLAIISNAQSIKGKILDKNENFYLQGVSIVILNNSDSSMVQGTITDLNGSFEIKNLKTGDYRMEAIYIGYQTVTKSISLQNSDLDLGNIEIAEALTDLNEVTVSARRSLGSQKGDTTQFNANAFKTLKDASSQRLLEKIPGINMMDGVLQAQGETIVQIYVDGKPFFGTDVKAALQNLPAEAVESIQIYDKLSDKASFSGFDDGEREKTINIITNPAFRTGQFGKITTGYGSNDRYLAGMSLNAFQNDQRLTITGLSNNVNAVDYSGEVNSMGDTKPQNGIIKYNSIGLNYSDMIFDKLQLNTSYQYLDRTNKEYATLVRDYLLDNGGDQRYAEESSNVRRNREHAFDLRLNYNINSNNQFLVVSKVSAETDVEGSSFKGMTEQQGELVNQSTNTNSAISNNLDFTNSIYYNKRFNKAGRTATIGIKSGTHIDEEKGLREAENIYYNPEEQVENLNQSRLKSRKGLSWEADFSYTEPLGNQGRLKFEYEIGNRIEDSDQRLSNLDLDENSGDFIAALDTALSNVFNSTYLAQESELGYQYSDDKFKLQAEIGYETATLKNSQHFPREDYLERTFQNFRPTLRIDYKFKPSQILEIDYDTRTDAPSVSELQNVINNSNPLQLRSGNPNLVQSYSNRFRIRYKSTNSDTDHSFVAYVQSNFDNNRISTSSFIAEERIDLGDSIFLEKGAQLTRPVNLNGYWRVKSYFNYGLPIDVIRSNVSLNGGVEFSHSPGMVNEVINFTNSTRFRAGVSSSSNISDRLDFNISTNGSYNLVSNSLRPNLNNNYFNLNTRVNYNWIFGNGFVYRMELNHQLNTGLTKGIGKSFMLLNMSVGKKVFKNERGEVSLNAFDLLNQNTNVRRNVNELYIEDKQSNVLNRYFMLTFSYNLRHFSLGASSSDFKN</sequence>
<gene>
    <name evidence="3" type="ORF">LV85_02537</name>
</gene>
<comment type="caution">
    <text evidence="3">The sequence shown here is derived from an EMBL/GenBank/DDBJ whole genome shotgun (WGS) entry which is preliminary data.</text>
</comment>
<dbReference type="SUPFAM" id="SSF56935">
    <property type="entry name" value="Porins"/>
    <property type="match status" value="1"/>
</dbReference>
<organism evidence="3 4">
    <name type="scientific">Algoriphagus chordae</name>
    <dbReference type="NCBI Taxonomy" id="237019"/>
    <lineage>
        <taxon>Bacteria</taxon>
        <taxon>Pseudomonadati</taxon>
        <taxon>Bacteroidota</taxon>
        <taxon>Cytophagia</taxon>
        <taxon>Cytophagales</taxon>
        <taxon>Cyclobacteriaceae</taxon>
        <taxon>Algoriphagus</taxon>
    </lineage>
</organism>
<keyword evidence="1" id="KW-0732">Signal</keyword>
<dbReference type="Gene3D" id="2.60.40.1120">
    <property type="entry name" value="Carboxypeptidase-like, regulatory domain"/>
    <property type="match status" value="1"/>
</dbReference>
<dbReference type="GO" id="GO:0004180">
    <property type="term" value="F:carboxypeptidase activity"/>
    <property type="evidence" value="ECO:0007669"/>
    <property type="project" value="UniProtKB-KW"/>
</dbReference>
<dbReference type="OrthoDB" id="1682379at2"/>
<evidence type="ECO:0000256" key="1">
    <source>
        <dbReference type="SAM" id="SignalP"/>
    </source>
</evidence>
<keyword evidence="4" id="KW-1185">Reference proteome</keyword>
<keyword evidence="3" id="KW-0645">Protease</keyword>